<gene>
    <name evidence="2" type="ORF">BJ085DRAFT_12813</name>
</gene>
<organism evidence="2 3">
    <name type="scientific">Dimargaris cristalligena</name>
    <dbReference type="NCBI Taxonomy" id="215637"/>
    <lineage>
        <taxon>Eukaryota</taxon>
        <taxon>Fungi</taxon>
        <taxon>Fungi incertae sedis</taxon>
        <taxon>Zoopagomycota</taxon>
        <taxon>Kickxellomycotina</taxon>
        <taxon>Dimargaritomycetes</taxon>
        <taxon>Dimargaritales</taxon>
        <taxon>Dimargaritaceae</taxon>
        <taxon>Dimargaris</taxon>
    </lineage>
</organism>
<dbReference type="AlphaFoldDB" id="A0A4P9ZQW3"/>
<name>A0A4P9ZQW3_9FUNG</name>
<sequence>AIVYREKANAFGHWDDSHTELVGYGVFPQACYFNHACEPNVRKWVHRGPVVQFVTERHIAKGEELCIFYGQGPDELQSERQARLLANYFFHCQCAKC</sequence>
<dbReference type="SUPFAM" id="SSF82199">
    <property type="entry name" value="SET domain"/>
    <property type="match status" value="1"/>
</dbReference>
<dbReference type="EMBL" id="ML002781">
    <property type="protein sequence ID" value="RKP35813.1"/>
    <property type="molecule type" value="Genomic_DNA"/>
</dbReference>
<dbReference type="STRING" id="215637.A0A4P9ZQW3"/>
<feature type="non-terminal residue" evidence="2">
    <location>
        <position position="97"/>
    </location>
</feature>
<feature type="non-terminal residue" evidence="2">
    <location>
        <position position="1"/>
    </location>
</feature>
<accession>A0A4P9ZQW3</accession>
<dbReference type="PANTHER" id="PTHR12197:SF294">
    <property type="entry name" value="POTENTIAL PROTEIN LYSINE METHYLTRANSFERASE SET6"/>
    <property type="match status" value="1"/>
</dbReference>
<protein>
    <recommendedName>
        <fullName evidence="1">SET domain-containing protein</fullName>
    </recommendedName>
</protein>
<reference evidence="3" key="1">
    <citation type="journal article" date="2018" name="Nat. Microbiol.">
        <title>Leveraging single-cell genomics to expand the fungal tree of life.</title>
        <authorList>
            <person name="Ahrendt S.R."/>
            <person name="Quandt C.A."/>
            <person name="Ciobanu D."/>
            <person name="Clum A."/>
            <person name="Salamov A."/>
            <person name="Andreopoulos B."/>
            <person name="Cheng J.F."/>
            <person name="Woyke T."/>
            <person name="Pelin A."/>
            <person name="Henrissat B."/>
            <person name="Reynolds N.K."/>
            <person name="Benny G.L."/>
            <person name="Smith M.E."/>
            <person name="James T.Y."/>
            <person name="Grigoriev I.V."/>
        </authorList>
    </citation>
    <scope>NUCLEOTIDE SEQUENCE [LARGE SCALE GENOMIC DNA]</scope>
    <source>
        <strain evidence="3">RSA 468</strain>
    </source>
</reference>
<proteinExistence type="predicted"/>
<dbReference type="Gene3D" id="2.170.270.10">
    <property type="entry name" value="SET domain"/>
    <property type="match status" value="1"/>
</dbReference>
<dbReference type="CDD" id="cd20071">
    <property type="entry name" value="SET_SMYD"/>
    <property type="match status" value="1"/>
</dbReference>
<dbReference type="InterPro" id="IPR046341">
    <property type="entry name" value="SET_dom_sf"/>
</dbReference>
<dbReference type="InterPro" id="IPR050869">
    <property type="entry name" value="H3K4_H4K5_MeTrfase"/>
</dbReference>
<dbReference type="Pfam" id="PF00856">
    <property type="entry name" value="SET"/>
    <property type="match status" value="1"/>
</dbReference>
<dbReference type="GO" id="GO:0005634">
    <property type="term" value="C:nucleus"/>
    <property type="evidence" value="ECO:0007669"/>
    <property type="project" value="TreeGrafter"/>
</dbReference>
<evidence type="ECO:0000259" key="1">
    <source>
        <dbReference type="PROSITE" id="PS50280"/>
    </source>
</evidence>
<dbReference type="InterPro" id="IPR001214">
    <property type="entry name" value="SET_dom"/>
</dbReference>
<evidence type="ECO:0000313" key="2">
    <source>
        <dbReference type="EMBL" id="RKP35813.1"/>
    </source>
</evidence>
<keyword evidence="3" id="KW-1185">Reference proteome</keyword>
<feature type="domain" description="SET" evidence="1">
    <location>
        <begin position="1"/>
        <end position="70"/>
    </location>
</feature>
<dbReference type="Proteomes" id="UP000268162">
    <property type="component" value="Unassembled WGS sequence"/>
</dbReference>
<dbReference type="PANTHER" id="PTHR12197">
    <property type="entry name" value="HISTONE-LYSINE N-METHYLTRANSFERASE SMYD"/>
    <property type="match status" value="1"/>
</dbReference>
<dbReference type="PROSITE" id="PS50280">
    <property type="entry name" value="SET"/>
    <property type="match status" value="1"/>
</dbReference>
<evidence type="ECO:0000313" key="3">
    <source>
        <dbReference type="Proteomes" id="UP000268162"/>
    </source>
</evidence>